<dbReference type="GO" id="GO:0007032">
    <property type="term" value="P:endosome organization"/>
    <property type="evidence" value="ECO:0007669"/>
    <property type="project" value="TreeGrafter"/>
</dbReference>
<keyword evidence="4" id="KW-0862">Zinc</keyword>
<keyword evidence="7" id="KW-1185">Reference proteome</keyword>
<proteinExistence type="predicted"/>
<evidence type="ECO:0000256" key="4">
    <source>
        <dbReference type="ARBA" id="ARBA00022833"/>
    </source>
</evidence>
<dbReference type="GO" id="GO:0048284">
    <property type="term" value="P:organelle fusion"/>
    <property type="evidence" value="ECO:0007669"/>
    <property type="project" value="TreeGrafter"/>
</dbReference>
<evidence type="ECO:0000313" key="6">
    <source>
        <dbReference type="EMBL" id="TNJ26410.1"/>
    </source>
</evidence>
<reference evidence="6 7" key="1">
    <citation type="submission" date="2019-05" db="EMBL/GenBank/DDBJ databases">
        <title>The compact genome of Giardia muris reveals important steps in the evolution of intestinal protozoan parasites.</title>
        <authorList>
            <person name="Xu F."/>
            <person name="Jimenez-Gonzalez A."/>
            <person name="Einarsson E."/>
            <person name="Astvaldsson A."/>
            <person name="Peirasmaki D."/>
            <person name="Eckmann L."/>
            <person name="Andersson J.O."/>
            <person name="Svard S.G."/>
            <person name="Jerlstrom-Hultqvist J."/>
        </authorList>
    </citation>
    <scope>NUCLEOTIDE SEQUENCE [LARGE SCALE GENOMIC DNA]</scope>
    <source>
        <strain evidence="6 7">Roberts-Thomson</strain>
    </source>
</reference>
<evidence type="ECO:0000256" key="1">
    <source>
        <dbReference type="ARBA" id="ARBA00004184"/>
    </source>
</evidence>
<protein>
    <submittedName>
        <fullName evidence="6">Uncharacterized protein</fullName>
    </submittedName>
</protein>
<dbReference type="GO" id="GO:0005768">
    <property type="term" value="C:endosome"/>
    <property type="evidence" value="ECO:0007669"/>
    <property type="project" value="TreeGrafter"/>
</dbReference>
<comment type="caution">
    <text evidence="6">The sequence shown here is derived from an EMBL/GenBank/DDBJ whole genome shotgun (WGS) entry which is preliminary data.</text>
</comment>
<evidence type="ECO:0000256" key="3">
    <source>
        <dbReference type="ARBA" id="ARBA00022771"/>
    </source>
</evidence>
<dbReference type="GO" id="GO:0006904">
    <property type="term" value="P:vesicle docking involved in exocytosis"/>
    <property type="evidence" value="ECO:0007669"/>
    <property type="project" value="TreeGrafter"/>
</dbReference>
<evidence type="ECO:0000313" key="7">
    <source>
        <dbReference type="Proteomes" id="UP000315496"/>
    </source>
</evidence>
<keyword evidence="2" id="KW-0479">Metal-binding</keyword>
<accession>A0A4Z1SLK7</accession>
<gene>
    <name evidence="6" type="ORF">GMRT_14675</name>
</gene>
<dbReference type="AlphaFoldDB" id="A0A4Z1SLK7"/>
<keyword evidence="5" id="KW-0472">Membrane</keyword>
<organism evidence="6 7">
    <name type="scientific">Giardia muris</name>
    <dbReference type="NCBI Taxonomy" id="5742"/>
    <lineage>
        <taxon>Eukaryota</taxon>
        <taxon>Metamonada</taxon>
        <taxon>Diplomonadida</taxon>
        <taxon>Hexamitidae</taxon>
        <taxon>Giardiinae</taxon>
        <taxon>Giardia</taxon>
    </lineage>
</organism>
<dbReference type="PANTHER" id="PTHR23323:SF24">
    <property type="entry name" value="VACUOLAR PROTEIN SORTING-ASSOCIATED PROTEIN 11 HOMOLOG"/>
    <property type="match status" value="1"/>
</dbReference>
<dbReference type="Proteomes" id="UP000315496">
    <property type="component" value="Chromosome 5"/>
</dbReference>
<evidence type="ECO:0000256" key="5">
    <source>
        <dbReference type="ARBA" id="ARBA00023136"/>
    </source>
</evidence>
<dbReference type="GO" id="GO:0030897">
    <property type="term" value="C:HOPS complex"/>
    <property type="evidence" value="ECO:0007669"/>
    <property type="project" value="TreeGrafter"/>
</dbReference>
<name>A0A4Z1SLK7_GIAMU</name>
<dbReference type="GO" id="GO:0007033">
    <property type="term" value="P:vacuole organization"/>
    <property type="evidence" value="ECO:0007669"/>
    <property type="project" value="TreeGrafter"/>
</dbReference>
<dbReference type="GO" id="GO:0030674">
    <property type="term" value="F:protein-macromolecule adaptor activity"/>
    <property type="evidence" value="ECO:0007669"/>
    <property type="project" value="TreeGrafter"/>
</dbReference>
<dbReference type="PANTHER" id="PTHR23323">
    <property type="entry name" value="VACUOLAR PROTEIN SORTING-ASSOCIATED PROTEIN"/>
    <property type="match status" value="1"/>
</dbReference>
<sequence>MQAISFYEHRTLVHSLGPFLSAQDTVVDFGITAQGNYLACLSSGSVLVGTRLGTSVDWAATQVYECSLEKLKVVGDRVYLFGRDYSGSNRKLARPFLAVASCSSVRGKRKTEGASLAVRQKIQSMVSMGTVVTMDVTADEHYAIVGTTGGQVETIRLSKSKALHLTDIVAPHEGKNVRLQVQRVEFFPTTEGVRLAWICASALQYPTDSATVSFLGLYSFNAYGVYIHNTGRLLTPQPTYQGAIASYSLTPGALAYFNYTPDINVVEVLTLHSFQELVLENPNDIARVDTVLRTPHPVLHKRFSSPVATLASTSDGTLLTLTVQGHLSIANQTRVIYKMTVPQAPHFVVYDNRAETFVIFSNSPVTGHALFELKLLSVPARIRVLLRAHLFEDALQLADQAGTSLGGFDPSAIHVSHADYLLSQQRYDEAVEEYSKTVKYLEPCIVLARLLPIDRDDLVVRYLLAVHNAGRAEAPHVAALITFWYRLGRVEEIRRLIRQAVSLYRSSGGEQNSIRDPEAAFHTLRDLGLVEEALAFTVCSGEELMAIDLLVETGRFNEVFCLLAVMDFAQCREALLKYGPVLINRSVKAVHKTIRRLCVSFGKNADQDLPHIYRQYCDSPTAPVPLWIDWRLEWKCVAEVTDQAVPISDFLYLFANSELNETLCETLRTIMNRTIEGSLPFESFSPLIARAYFGLLLSLPGTEPGAIVLELRKYLEFCNNEVNRLRAEKGPAKKGALRALREMIHDGLTHLLTRFAMDGFKEGVLILLNWSSDHAKLIRFYIQNNDLYDAQEIYAAMLDSPTKTGQGWMGQDMWVELLEACYQRHDQEVTTMILHTIEQHRLADVNDVQRISGRYFSAGTSPYDFDGPTHDDADIKTDPAITFGSLASYIQRALGKREAVLHAKATTISALLTSIQADERALQAISEPQTWKKGTCAKCSSRLEPPIVYFGCAHAYHESCASDTCQLCDQKPKQASEPSQDPTTIGELIQASGAQAGLNALFAL</sequence>
<dbReference type="VEuPathDB" id="GiardiaDB:GMRT_14675"/>
<dbReference type="EMBL" id="VDLU01000005">
    <property type="protein sequence ID" value="TNJ26410.1"/>
    <property type="molecule type" value="Genomic_DNA"/>
</dbReference>
<dbReference type="InterPro" id="IPR057308">
    <property type="entry name" value="CHCR_PEP5_VPS11"/>
</dbReference>
<comment type="subcellular location">
    <subcellularLocation>
        <location evidence="1">Endomembrane system</location>
        <topology evidence="1">Peripheral membrane protein</topology>
    </subcellularLocation>
</comment>
<dbReference type="GO" id="GO:0008270">
    <property type="term" value="F:zinc ion binding"/>
    <property type="evidence" value="ECO:0007669"/>
    <property type="project" value="UniProtKB-KW"/>
</dbReference>
<dbReference type="Pfam" id="PF23356">
    <property type="entry name" value="TPR_PEP5_VPS11"/>
    <property type="match status" value="1"/>
</dbReference>
<evidence type="ECO:0000256" key="2">
    <source>
        <dbReference type="ARBA" id="ARBA00022723"/>
    </source>
</evidence>
<dbReference type="OrthoDB" id="26184at2759"/>
<keyword evidence="3" id="KW-0863">Zinc-finger</keyword>